<feature type="transmembrane region" description="Helical" evidence="2">
    <location>
        <begin position="229"/>
        <end position="253"/>
    </location>
</feature>
<dbReference type="RefSeq" id="XP_034014218.1">
    <property type="nucleotide sequence ID" value="XM_034159294.1"/>
</dbReference>
<evidence type="ECO:0000313" key="4">
    <source>
        <dbReference type="Proteomes" id="UP000449547"/>
    </source>
</evidence>
<accession>A0A642UW93</accession>
<dbReference type="GeneID" id="54779639"/>
<dbReference type="AlphaFoldDB" id="A0A642UW93"/>
<keyword evidence="4" id="KW-1185">Reference proteome</keyword>
<reference evidence="3 4" key="1">
    <citation type="submission" date="2019-07" db="EMBL/GenBank/DDBJ databases">
        <title>Genome assembly of two rare yeast pathogens: Diutina rugosa and Trichomonascus ciferrii.</title>
        <authorList>
            <person name="Mixao V."/>
            <person name="Saus E."/>
            <person name="Hansen A."/>
            <person name="Lass-Flor C."/>
            <person name="Gabaldon T."/>
        </authorList>
    </citation>
    <scope>NUCLEOTIDE SEQUENCE [LARGE SCALE GENOMIC DNA]</scope>
    <source>
        <strain evidence="3 4">CBS 613</strain>
    </source>
</reference>
<keyword evidence="2" id="KW-0812">Transmembrane</keyword>
<dbReference type="EMBL" id="SWFT01000033">
    <property type="protein sequence ID" value="KAA8906577.1"/>
    <property type="molecule type" value="Genomic_DNA"/>
</dbReference>
<dbReference type="Proteomes" id="UP000449547">
    <property type="component" value="Unassembled WGS sequence"/>
</dbReference>
<dbReference type="VEuPathDB" id="FungiDB:DIURU_000986"/>
<keyword evidence="2" id="KW-0472">Membrane</keyword>
<dbReference type="OrthoDB" id="4008582at2759"/>
<protein>
    <submittedName>
        <fullName evidence="3">Uncharacterized protein</fullName>
    </submittedName>
</protein>
<feature type="compositionally biased region" description="Polar residues" evidence="1">
    <location>
        <begin position="100"/>
        <end position="110"/>
    </location>
</feature>
<proteinExistence type="predicted"/>
<gene>
    <name evidence="3" type="ORF">DIURU_000986</name>
</gene>
<name>A0A642UW93_DIURU</name>
<feature type="region of interest" description="Disordered" evidence="1">
    <location>
        <begin position="100"/>
        <end position="127"/>
    </location>
</feature>
<organism evidence="3 4">
    <name type="scientific">Diutina rugosa</name>
    <name type="common">Yeast</name>
    <name type="synonym">Candida rugosa</name>
    <dbReference type="NCBI Taxonomy" id="5481"/>
    <lineage>
        <taxon>Eukaryota</taxon>
        <taxon>Fungi</taxon>
        <taxon>Dikarya</taxon>
        <taxon>Ascomycota</taxon>
        <taxon>Saccharomycotina</taxon>
        <taxon>Pichiomycetes</taxon>
        <taxon>Debaryomycetaceae</taxon>
        <taxon>Diutina</taxon>
    </lineage>
</organism>
<keyword evidence="2" id="KW-1133">Transmembrane helix</keyword>
<evidence type="ECO:0000313" key="3">
    <source>
        <dbReference type="EMBL" id="KAA8906577.1"/>
    </source>
</evidence>
<comment type="caution">
    <text evidence="3">The sequence shown here is derived from an EMBL/GenBank/DDBJ whole genome shotgun (WGS) entry which is preliminary data.</text>
</comment>
<evidence type="ECO:0000256" key="1">
    <source>
        <dbReference type="SAM" id="MobiDB-lite"/>
    </source>
</evidence>
<sequence length="256" mass="28459">MDTVVQSIDAHVATVSSLSIPDVLDYDGDTYSHYIQSPVLMKTRLDAIRSDVTVLQGQAERLPSSPRVAELRKQIEWVLCELLDQKSYVVDRMIRDQQRHQQAMSAATQGDSHDDKPRGSVSSMAVATDEDLSSLRKRLLVGGESTKLDDNELNDYHDNVQHDLINELSDLTSTLRSGAVALSQKILGDDLTILNETNENLLKNSSTLRRIDNNLNKYLESKTGGKVGWIYMIKIAIIVAVVLVAALLMIALVPRF</sequence>
<evidence type="ECO:0000256" key="2">
    <source>
        <dbReference type="SAM" id="Phobius"/>
    </source>
</evidence>